<gene>
    <name evidence="1" type="ORF">OB2597_03212</name>
</gene>
<protein>
    <recommendedName>
        <fullName evidence="3">Oxetanocin A resistance protein</fullName>
    </recommendedName>
</protein>
<dbReference type="HOGENOM" id="CLU_126990_0_0_5"/>
<organism evidence="1 2">
    <name type="scientific">Pseudooceanicola batsensis (strain ATCC BAA-863 / DSM 15984 / KCTC 12145 / HTCC2597)</name>
    <name type="common">Oceanicola batsensis</name>
    <dbReference type="NCBI Taxonomy" id="252305"/>
    <lineage>
        <taxon>Bacteria</taxon>
        <taxon>Pseudomonadati</taxon>
        <taxon>Pseudomonadota</taxon>
        <taxon>Alphaproteobacteria</taxon>
        <taxon>Rhodobacterales</taxon>
        <taxon>Paracoccaceae</taxon>
        <taxon>Pseudooceanicola</taxon>
    </lineage>
</organism>
<name>A3TXN6_PSEBH</name>
<evidence type="ECO:0008006" key="3">
    <source>
        <dbReference type="Google" id="ProtNLM"/>
    </source>
</evidence>
<dbReference type="RefSeq" id="WP_009804895.1">
    <property type="nucleotide sequence ID" value="NZ_CH724131.1"/>
</dbReference>
<dbReference type="eggNOG" id="COG1357">
    <property type="taxonomic scope" value="Bacteria"/>
</dbReference>
<dbReference type="OrthoDB" id="154708at2"/>
<dbReference type="AlphaFoldDB" id="A3TXN6"/>
<keyword evidence="2" id="KW-1185">Reference proteome</keyword>
<evidence type="ECO:0000313" key="2">
    <source>
        <dbReference type="Proteomes" id="UP000004318"/>
    </source>
</evidence>
<accession>A3TXN6</accession>
<dbReference type="EMBL" id="AAMO01000004">
    <property type="protein sequence ID" value="EAQ03596.1"/>
    <property type="molecule type" value="Genomic_DNA"/>
</dbReference>
<comment type="caution">
    <text evidence="1">The sequence shown here is derived from an EMBL/GenBank/DDBJ whole genome shotgun (WGS) entry which is preliminary data.</text>
</comment>
<sequence>MIPSLEEDCSRCAALCCLSLAFDRGEDFAFDKPAGTPCPNLRGHACGIHDRLRPEGFAGCVRYSCGGAGQRVVQEIFAGQSWRDDPALVAPMMEAFRGMRAVQDCLALLSAAAGLPLEHRDRETLDQLTATLMPEALDFDAVRFFPGSDREAEIGSFVKSLRRYVRR</sequence>
<dbReference type="Proteomes" id="UP000004318">
    <property type="component" value="Unassembled WGS sequence"/>
</dbReference>
<proteinExistence type="predicted"/>
<evidence type="ECO:0000313" key="1">
    <source>
        <dbReference type="EMBL" id="EAQ03596.1"/>
    </source>
</evidence>
<dbReference type="STRING" id="252305.OB2597_03212"/>
<reference evidence="1 2" key="1">
    <citation type="journal article" date="2010" name="J. Bacteriol.">
        <title>Genome sequences of Oceanicola granulosus HTCC2516(T) and Oceanicola batsensis HTCC2597(TDelta).</title>
        <authorList>
            <person name="Thrash J.C."/>
            <person name="Cho J.C."/>
            <person name="Vergin K.L."/>
            <person name="Giovannoni S.J."/>
        </authorList>
    </citation>
    <scope>NUCLEOTIDE SEQUENCE [LARGE SCALE GENOMIC DNA]</scope>
    <source>
        <strain evidence="2">ATCC BAA-863 / DSM 15984 / KCTC 12145 / HTCC2597</strain>
    </source>
</reference>